<keyword evidence="3" id="KW-1185">Reference proteome</keyword>
<sequence length="274" mass="30066">MHPRNMILISAVFILFGILVLIVGISLLMTSYRYEDPNDVQAVIFRISGRATSITGGILIASTLSTCLYLCIVGVQRPTSVSEFDGTGSQLSKAMQIQPQTRLTGTIGHPWPENRKFVISQPLSRSLHPNTFSPSGDVFEKRGTARPGETNWEQPKTSLGHLQTSNWSNNTLASLPPLGSRRRVKSADATKFGLDYIPTLSSKLMITPANSLDAGNNFQTPRRLWLPNLNNQNTSTLNNPPVTEFGTSHLIGQAIEPLGTMLYTRGRVKLGTYV</sequence>
<name>A0A8E0RUU2_9TREM</name>
<organism evidence="2 3">
    <name type="scientific">Fasciolopsis buskii</name>
    <dbReference type="NCBI Taxonomy" id="27845"/>
    <lineage>
        <taxon>Eukaryota</taxon>
        <taxon>Metazoa</taxon>
        <taxon>Spiralia</taxon>
        <taxon>Lophotrochozoa</taxon>
        <taxon>Platyhelminthes</taxon>
        <taxon>Trematoda</taxon>
        <taxon>Digenea</taxon>
        <taxon>Plagiorchiida</taxon>
        <taxon>Echinostomata</taxon>
        <taxon>Echinostomatoidea</taxon>
        <taxon>Fasciolidae</taxon>
        <taxon>Fasciolopsis</taxon>
    </lineage>
</organism>
<dbReference type="Proteomes" id="UP000728185">
    <property type="component" value="Unassembled WGS sequence"/>
</dbReference>
<comment type="caution">
    <text evidence="2">The sequence shown here is derived from an EMBL/GenBank/DDBJ whole genome shotgun (WGS) entry which is preliminary data.</text>
</comment>
<reference evidence="2" key="1">
    <citation type="submission" date="2019-05" db="EMBL/GenBank/DDBJ databases">
        <title>Annotation for the trematode Fasciolopsis buski.</title>
        <authorList>
            <person name="Choi Y.-J."/>
        </authorList>
    </citation>
    <scope>NUCLEOTIDE SEQUENCE</scope>
    <source>
        <strain evidence="2">HT</strain>
        <tissue evidence="2">Whole worm</tissue>
    </source>
</reference>
<dbReference type="AlphaFoldDB" id="A0A8E0RUU2"/>
<evidence type="ECO:0000256" key="1">
    <source>
        <dbReference type="SAM" id="Phobius"/>
    </source>
</evidence>
<dbReference type="OrthoDB" id="6259383at2759"/>
<feature type="transmembrane region" description="Helical" evidence="1">
    <location>
        <begin position="6"/>
        <end position="30"/>
    </location>
</feature>
<accession>A0A8E0RUU2</accession>
<protein>
    <submittedName>
        <fullName evidence="2">Uncharacterized protein</fullName>
    </submittedName>
</protein>
<keyword evidence="1" id="KW-0472">Membrane</keyword>
<evidence type="ECO:0000313" key="2">
    <source>
        <dbReference type="EMBL" id="KAA0193389.1"/>
    </source>
</evidence>
<feature type="transmembrane region" description="Helical" evidence="1">
    <location>
        <begin position="51"/>
        <end position="75"/>
    </location>
</feature>
<evidence type="ECO:0000313" key="3">
    <source>
        <dbReference type="Proteomes" id="UP000728185"/>
    </source>
</evidence>
<dbReference type="EMBL" id="LUCM01005057">
    <property type="protein sequence ID" value="KAA0193389.1"/>
    <property type="molecule type" value="Genomic_DNA"/>
</dbReference>
<gene>
    <name evidence="2" type="ORF">FBUS_09107</name>
</gene>
<keyword evidence="1" id="KW-1133">Transmembrane helix</keyword>
<proteinExistence type="predicted"/>
<keyword evidence="1" id="KW-0812">Transmembrane</keyword>